<keyword evidence="1" id="KW-0175">Coiled coil</keyword>
<accession>A0A067T250</accession>
<feature type="region of interest" description="Disordered" evidence="2">
    <location>
        <begin position="29"/>
        <end position="71"/>
    </location>
</feature>
<protein>
    <submittedName>
        <fullName evidence="3">Uncharacterized protein</fullName>
    </submittedName>
</protein>
<evidence type="ECO:0000313" key="3">
    <source>
        <dbReference type="EMBL" id="KDR73098.1"/>
    </source>
</evidence>
<gene>
    <name evidence="3" type="ORF">GALMADRAFT_213035</name>
</gene>
<reference evidence="4" key="1">
    <citation type="journal article" date="2014" name="Proc. Natl. Acad. Sci. U.S.A.">
        <title>Extensive sampling of basidiomycete genomes demonstrates inadequacy of the white-rot/brown-rot paradigm for wood decay fungi.</title>
        <authorList>
            <person name="Riley R."/>
            <person name="Salamov A.A."/>
            <person name="Brown D.W."/>
            <person name="Nagy L.G."/>
            <person name="Floudas D."/>
            <person name="Held B.W."/>
            <person name="Levasseur A."/>
            <person name="Lombard V."/>
            <person name="Morin E."/>
            <person name="Otillar R."/>
            <person name="Lindquist E.A."/>
            <person name="Sun H."/>
            <person name="LaButti K.M."/>
            <person name="Schmutz J."/>
            <person name="Jabbour D."/>
            <person name="Luo H."/>
            <person name="Baker S.E."/>
            <person name="Pisabarro A.G."/>
            <person name="Walton J.D."/>
            <person name="Blanchette R.A."/>
            <person name="Henrissat B."/>
            <person name="Martin F."/>
            <person name="Cullen D."/>
            <person name="Hibbett D.S."/>
            <person name="Grigoriev I.V."/>
        </authorList>
    </citation>
    <scope>NUCLEOTIDE SEQUENCE [LARGE SCALE GENOMIC DNA]</scope>
    <source>
        <strain evidence="4">CBS 339.88</strain>
    </source>
</reference>
<evidence type="ECO:0000256" key="2">
    <source>
        <dbReference type="SAM" id="MobiDB-lite"/>
    </source>
</evidence>
<evidence type="ECO:0000313" key="4">
    <source>
        <dbReference type="Proteomes" id="UP000027222"/>
    </source>
</evidence>
<organism evidence="3 4">
    <name type="scientific">Galerina marginata (strain CBS 339.88)</name>
    <dbReference type="NCBI Taxonomy" id="685588"/>
    <lineage>
        <taxon>Eukaryota</taxon>
        <taxon>Fungi</taxon>
        <taxon>Dikarya</taxon>
        <taxon>Basidiomycota</taxon>
        <taxon>Agaricomycotina</taxon>
        <taxon>Agaricomycetes</taxon>
        <taxon>Agaricomycetidae</taxon>
        <taxon>Agaricales</taxon>
        <taxon>Agaricineae</taxon>
        <taxon>Strophariaceae</taxon>
        <taxon>Galerina</taxon>
    </lineage>
</organism>
<name>A0A067T250_GALM3</name>
<sequence>MNDFQREIALYSSEEQLKEREERLARSHEEVLHMNEQEGIQTAQTKLKGGKREQRKAQKKNPVKRSTTTHQISRVESCHVSELTECEGCTWFRFDAALQCVQSSCGGRCITGLLPFTRIVKENGPYNHNGQEQWEPGLFQREHTASTLVAEAGSITLDHEMECHILRSKVTLLEKMVDDLTKRKDLVEEHLSHTHDTALALVSKFEEEKNSFEFERNLCLMREEAVLADLASATLRVQQLQNDKRKLYEKLQQKGQALLDRDQIIGQALDDMKDAFSRQHALLQQQQCQVAQSIEHTKPPFQPIESSALTWEALDRLSTDMGDWYFTIRNATDPGSPDQPSTSEVALLRKTMEGIKRWRMISTNDSLINNPNLNRENNVLEIEYDRFLSIWIENWREYELGHRSPVIPS</sequence>
<dbReference type="HOGENOM" id="CLU_672769_0_0_1"/>
<dbReference type="Proteomes" id="UP000027222">
    <property type="component" value="Unassembled WGS sequence"/>
</dbReference>
<evidence type="ECO:0000256" key="1">
    <source>
        <dbReference type="SAM" id="Coils"/>
    </source>
</evidence>
<proteinExistence type="predicted"/>
<dbReference type="AlphaFoldDB" id="A0A067T250"/>
<dbReference type="EMBL" id="KL142387">
    <property type="protein sequence ID" value="KDR73098.1"/>
    <property type="molecule type" value="Genomic_DNA"/>
</dbReference>
<keyword evidence="4" id="KW-1185">Reference proteome</keyword>
<feature type="coiled-coil region" evidence="1">
    <location>
        <begin position="230"/>
        <end position="257"/>
    </location>
</feature>